<dbReference type="EMBL" id="DXDC01000123">
    <property type="protein sequence ID" value="HIY65468.1"/>
    <property type="molecule type" value="Genomic_DNA"/>
</dbReference>
<dbReference type="GO" id="GO:0016747">
    <property type="term" value="F:acyltransferase activity, transferring groups other than amino-acyl groups"/>
    <property type="evidence" value="ECO:0007669"/>
    <property type="project" value="InterPro"/>
</dbReference>
<dbReference type="InterPro" id="IPR051531">
    <property type="entry name" value="N-acetyltransferase"/>
</dbReference>
<gene>
    <name evidence="5" type="ORF">H9830_04250</name>
</gene>
<name>A0A9D1YTN3_9MICO</name>
<evidence type="ECO:0000256" key="3">
    <source>
        <dbReference type="ARBA" id="ARBA00038502"/>
    </source>
</evidence>
<dbReference type="SUPFAM" id="SSF55729">
    <property type="entry name" value="Acyl-CoA N-acyltransferases (Nat)"/>
    <property type="match status" value="1"/>
</dbReference>
<evidence type="ECO:0000256" key="2">
    <source>
        <dbReference type="ARBA" id="ARBA00023315"/>
    </source>
</evidence>
<comment type="caution">
    <text evidence="5">The sequence shown here is derived from an EMBL/GenBank/DDBJ whole genome shotgun (WGS) entry which is preliminary data.</text>
</comment>
<dbReference type="PANTHER" id="PTHR43792">
    <property type="entry name" value="GNAT FAMILY, PUTATIVE (AFU_ORTHOLOGUE AFUA_3G00765)-RELATED-RELATED"/>
    <property type="match status" value="1"/>
</dbReference>
<evidence type="ECO:0000313" key="5">
    <source>
        <dbReference type="EMBL" id="HIY65468.1"/>
    </source>
</evidence>
<dbReference type="Gene3D" id="3.40.630.30">
    <property type="match status" value="1"/>
</dbReference>
<reference evidence="5" key="1">
    <citation type="journal article" date="2021" name="PeerJ">
        <title>Extensive microbial diversity within the chicken gut microbiome revealed by metagenomics and culture.</title>
        <authorList>
            <person name="Gilroy R."/>
            <person name="Ravi A."/>
            <person name="Getino M."/>
            <person name="Pursley I."/>
            <person name="Horton D.L."/>
            <person name="Alikhan N.F."/>
            <person name="Baker D."/>
            <person name="Gharbi K."/>
            <person name="Hall N."/>
            <person name="Watson M."/>
            <person name="Adriaenssens E.M."/>
            <person name="Foster-Nyarko E."/>
            <person name="Jarju S."/>
            <person name="Secka A."/>
            <person name="Antonio M."/>
            <person name="Oren A."/>
            <person name="Chaudhuri R.R."/>
            <person name="La Ragione R."/>
            <person name="Hildebrand F."/>
            <person name="Pallen M.J."/>
        </authorList>
    </citation>
    <scope>NUCLEOTIDE SEQUENCE</scope>
    <source>
        <strain evidence="5">ChiGjej1B1-98</strain>
    </source>
</reference>
<evidence type="ECO:0000256" key="1">
    <source>
        <dbReference type="ARBA" id="ARBA00022679"/>
    </source>
</evidence>
<feature type="domain" description="N-acetyltransferase" evidence="4">
    <location>
        <begin position="28"/>
        <end position="186"/>
    </location>
</feature>
<protein>
    <submittedName>
        <fullName evidence="5">GNAT family N-acetyltransferase</fullName>
    </submittedName>
</protein>
<dbReference type="InterPro" id="IPR016181">
    <property type="entry name" value="Acyl_CoA_acyltransferase"/>
</dbReference>
<dbReference type="PROSITE" id="PS51186">
    <property type="entry name" value="GNAT"/>
    <property type="match status" value="1"/>
</dbReference>
<keyword evidence="2" id="KW-0012">Acyltransferase</keyword>
<evidence type="ECO:0000313" key="6">
    <source>
        <dbReference type="Proteomes" id="UP000824005"/>
    </source>
</evidence>
<dbReference type="Pfam" id="PF13302">
    <property type="entry name" value="Acetyltransf_3"/>
    <property type="match status" value="1"/>
</dbReference>
<reference evidence="5" key="2">
    <citation type="submission" date="2021-04" db="EMBL/GenBank/DDBJ databases">
        <authorList>
            <person name="Gilroy R."/>
        </authorList>
    </citation>
    <scope>NUCLEOTIDE SEQUENCE</scope>
    <source>
        <strain evidence="5">ChiGjej1B1-98</strain>
    </source>
</reference>
<accession>A0A9D1YTN3</accession>
<organism evidence="5 6">
    <name type="scientific">Candidatus Agrococcus pullicola</name>
    <dbReference type="NCBI Taxonomy" id="2838429"/>
    <lineage>
        <taxon>Bacteria</taxon>
        <taxon>Bacillati</taxon>
        <taxon>Actinomycetota</taxon>
        <taxon>Actinomycetes</taxon>
        <taxon>Micrococcales</taxon>
        <taxon>Microbacteriaceae</taxon>
        <taxon>Agrococcus</taxon>
    </lineage>
</organism>
<dbReference type="AlphaFoldDB" id="A0A9D1YTN3"/>
<keyword evidence="1" id="KW-0808">Transferase</keyword>
<proteinExistence type="inferred from homology"/>
<comment type="similarity">
    <text evidence="3">Belongs to the acetyltransferase family. RimJ subfamily.</text>
</comment>
<sequence length="189" mass="21249">MSELAGPTLPVLGKRVVLTALRESDIERTVEACTTPDAERFLDTPWPYERSDAEFFIRTFAPGGWRGEHDERVWAIREAVDGELCGVISLRDGVREVGFWLHPDAQGRGLMSDALRALVGHAEECLAWQEVRWRCRVGNTASMRVAKATGFAYLGVREGEWRDGERGPEHFAVKTNRDVAEALPWPTLE</sequence>
<dbReference type="InterPro" id="IPR000182">
    <property type="entry name" value="GNAT_dom"/>
</dbReference>
<dbReference type="Proteomes" id="UP000824005">
    <property type="component" value="Unassembled WGS sequence"/>
</dbReference>
<evidence type="ECO:0000259" key="4">
    <source>
        <dbReference type="PROSITE" id="PS51186"/>
    </source>
</evidence>
<dbReference type="PANTHER" id="PTHR43792:SF8">
    <property type="entry name" value="[RIBOSOMAL PROTEIN US5]-ALANINE N-ACETYLTRANSFERASE"/>
    <property type="match status" value="1"/>
</dbReference>